<evidence type="ECO:0000256" key="1">
    <source>
        <dbReference type="SAM" id="Phobius"/>
    </source>
</evidence>
<reference evidence="3" key="1">
    <citation type="submission" date="2016-12" db="EMBL/GenBank/DDBJ databases">
        <authorList>
            <person name="Meng X."/>
        </authorList>
    </citation>
    <scope>NUCLEOTIDE SEQUENCE [LARGE SCALE GENOMIC DNA]</scope>
    <source>
        <strain evidence="3">DSM 20732</strain>
    </source>
</reference>
<keyword evidence="1" id="KW-0472">Membrane</keyword>
<feature type="transmembrane region" description="Helical" evidence="1">
    <location>
        <begin position="12"/>
        <end position="35"/>
    </location>
</feature>
<feature type="transmembrane region" description="Helical" evidence="1">
    <location>
        <begin position="139"/>
        <end position="160"/>
    </location>
</feature>
<proteinExistence type="predicted"/>
<feature type="transmembrane region" description="Helical" evidence="1">
    <location>
        <begin position="116"/>
        <end position="132"/>
    </location>
</feature>
<dbReference type="RefSeq" id="WP_073824081.1">
    <property type="nucleotide sequence ID" value="NZ_JAUNKL010000014.1"/>
</dbReference>
<evidence type="ECO:0000313" key="3">
    <source>
        <dbReference type="Proteomes" id="UP000185612"/>
    </source>
</evidence>
<comment type="caution">
    <text evidence="2">The sequence shown here is derived from an EMBL/GenBank/DDBJ whole genome shotgun (WGS) entry which is preliminary data.</text>
</comment>
<evidence type="ECO:0008006" key="4">
    <source>
        <dbReference type="Google" id="ProtNLM"/>
    </source>
</evidence>
<dbReference type="Proteomes" id="UP000185612">
    <property type="component" value="Unassembled WGS sequence"/>
</dbReference>
<dbReference type="AlphaFoldDB" id="A0A1Q5PWI9"/>
<evidence type="ECO:0000313" key="2">
    <source>
        <dbReference type="EMBL" id="OKL51927.1"/>
    </source>
</evidence>
<organism evidence="2 3">
    <name type="scientific">Buchananella hordeovulneris</name>
    <dbReference type="NCBI Taxonomy" id="52770"/>
    <lineage>
        <taxon>Bacteria</taxon>
        <taxon>Bacillati</taxon>
        <taxon>Actinomycetota</taxon>
        <taxon>Actinomycetes</taxon>
        <taxon>Actinomycetales</taxon>
        <taxon>Actinomycetaceae</taxon>
        <taxon>Buchananella</taxon>
    </lineage>
</organism>
<keyword evidence="3" id="KW-1185">Reference proteome</keyword>
<feature type="transmembrane region" description="Helical" evidence="1">
    <location>
        <begin position="83"/>
        <end position="104"/>
    </location>
</feature>
<name>A0A1Q5PWI9_9ACTO</name>
<feature type="transmembrane region" description="Helical" evidence="1">
    <location>
        <begin position="180"/>
        <end position="201"/>
    </location>
</feature>
<dbReference type="STRING" id="52770.BSZ40_05445"/>
<feature type="transmembrane region" description="Helical" evidence="1">
    <location>
        <begin position="47"/>
        <end position="71"/>
    </location>
</feature>
<protein>
    <recommendedName>
        <fullName evidence="4">Pr6Pr family membrane protein</fullName>
    </recommendedName>
</protein>
<accession>A0A1Q5PWI9</accession>
<sequence>MSAGGTKAAQLGALVAWLWRLGLAVLAMWALVLMLRGPSLAKAFDTLLYFTTLTTLVVFLVNAGAVIRPVMVEGQGGRFEGSLGWFRGLATLMAVFTGVMFATLLDGGYPDLQGKISHLVLPIAMTVDWLVIGRNQTRLPLWVPLSWAVVLTPYFWIYAWDARADGQPMYAFLDPAAADWWNWVGIVAGIAFGIGVALWLLGRLRGKLLPG</sequence>
<dbReference type="OrthoDB" id="3261081at2"/>
<dbReference type="EMBL" id="MQVS01000004">
    <property type="protein sequence ID" value="OKL51927.1"/>
    <property type="molecule type" value="Genomic_DNA"/>
</dbReference>
<gene>
    <name evidence="2" type="ORF">BSZ40_05445</name>
</gene>
<keyword evidence="1" id="KW-1133">Transmembrane helix</keyword>
<keyword evidence="1" id="KW-0812">Transmembrane</keyword>